<evidence type="ECO:0000256" key="7">
    <source>
        <dbReference type="SAM" id="Phobius"/>
    </source>
</evidence>
<dbReference type="GO" id="GO:0016887">
    <property type="term" value="F:ATP hydrolysis activity"/>
    <property type="evidence" value="ECO:0007669"/>
    <property type="project" value="InterPro"/>
</dbReference>
<dbReference type="Pfam" id="PF00005">
    <property type="entry name" value="ABC_tran"/>
    <property type="match status" value="1"/>
</dbReference>
<keyword evidence="2 7" id="KW-0812">Transmembrane</keyword>
<evidence type="ECO:0000256" key="3">
    <source>
        <dbReference type="ARBA" id="ARBA00022741"/>
    </source>
</evidence>
<feature type="transmembrane region" description="Helical" evidence="7">
    <location>
        <begin position="124"/>
        <end position="146"/>
    </location>
</feature>
<gene>
    <name evidence="10" type="ORF">NSA47_05770</name>
</gene>
<organism evidence="10 11">
    <name type="scientific">Irregularibacter muris</name>
    <dbReference type="NCBI Taxonomy" id="1796619"/>
    <lineage>
        <taxon>Bacteria</taxon>
        <taxon>Bacillati</taxon>
        <taxon>Bacillota</taxon>
        <taxon>Clostridia</taxon>
        <taxon>Eubacteriales</taxon>
        <taxon>Eubacteriaceae</taxon>
        <taxon>Irregularibacter</taxon>
    </lineage>
</organism>
<dbReference type="SUPFAM" id="SSF90123">
    <property type="entry name" value="ABC transporter transmembrane region"/>
    <property type="match status" value="1"/>
</dbReference>
<dbReference type="CDD" id="cd03228">
    <property type="entry name" value="ABCC_MRP_Like"/>
    <property type="match status" value="1"/>
</dbReference>
<feature type="domain" description="ABC transmembrane type-1" evidence="9">
    <location>
        <begin position="13"/>
        <end position="289"/>
    </location>
</feature>
<sequence length="525" mass="59416">MKLLGSISKIKLLFLFIFALVVGFLSMLPMIFLQRTIDFSVHNKHLGKVLSNGLAYIGIYVLSYTLRLLILNEANKANNKIKQNIRDQMFEGISETKIPMIEQMGKNNLINSGLDNLKELEEDILITTVQFIFTLSSFITGIGIMARYSVKLLLIIIPLSIISTFIINLSSRKSSSLAEKASQIRTKTWSAFTENILGHREIYLYNQQERLSTEYVDWSSSWNKVENQRLRIENRSAITANLSFSIFIGIIIILGTNAIMHNNLSVGALVAILMYNHMITDPVFDLLQNQRKVFKIITASKVLSRILGKLEDNKLNTQKPLEHFEKMELKNITIGYDDRSILENFNISIHRSQKILIKGRSGAGKSTLLKLFTGAYYPNSGKILLNNIPIQNVRISVGCVFQDDILFHGTIIDNIKFSNPTIDESELLKIIRIAQLEDLISDYGQTDIGDAGVRLSGGEKKRVLLARALASNAQLLLFDELSAGLDHELFEIIMKDILKNYGDKTIVFVEHKDVSSYKFDQVFNL</sequence>
<dbReference type="Gene3D" id="3.40.50.300">
    <property type="entry name" value="P-loop containing nucleotide triphosphate hydrolases"/>
    <property type="match status" value="1"/>
</dbReference>
<dbReference type="SMART" id="SM00382">
    <property type="entry name" value="AAA"/>
    <property type="match status" value="1"/>
</dbReference>
<dbReference type="PROSITE" id="PS50893">
    <property type="entry name" value="ABC_TRANSPORTER_2"/>
    <property type="match status" value="1"/>
</dbReference>
<dbReference type="Proteomes" id="UP001205748">
    <property type="component" value="Unassembled WGS sequence"/>
</dbReference>
<protein>
    <submittedName>
        <fullName evidence="10">ABC transporter ATP-binding protein/permease</fullName>
    </submittedName>
</protein>
<dbReference type="Pfam" id="PF00664">
    <property type="entry name" value="ABC_membrane"/>
    <property type="match status" value="1"/>
</dbReference>
<dbReference type="AlphaFoldDB" id="A0AAE3HG56"/>
<comment type="subcellular location">
    <subcellularLocation>
        <location evidence="1">Cell membrane</location>
        <topology evidence="1">Multi-pass membrane protein</topology>
    </subcellularLocation>
</comment>
<dbReference type="GO" id="GO:0005886">
    <property type="term" value="C:plasma membrane"/>
    <property type="evidence" value="ECO:0007669"/>
    <property type="project" value="UniProtKB-SubCell"/>
</dbReference>
<dbReference type="Gene3D" id="1.20.1560.10">
    <property type="entry name" value="ABC transporter type 1, transmembrane domain"/>
    <property type="match status" value="1"/>
</dbReference>
<evidence type="ECO:0000313" key="10">
    <source>
        <dbReference type="EMBL" id="MCR1898498.1"/>
    </source>
</evidence>
<dbReference type="PANTHER" id="PTHR43394:SF1">
    <property type="entry name" value="ATP-BINDING CASSETTE SUB-FAMILY B MEMBER 10, MITOCHONDRIAL"/>
    <property type="match status" value="1"/>
</dbReference>
<reference evidence="10" key="1">
    <citation type="submission" date="2022-07" db="EMBL/GenBank/DDBJ databases">
        <title>Enhanced cultured diversity of the mouse gut microbiota enables custom-made synthetic communities.</title>
        <authorList>
            <person name="Afrizal A."/>
        </authorList>
    </citation>
    <scope>NUCLEOTIDE SEQUENCE</scope>
    <source>
        <strain evidence="10">DSM 28593</strain>
    </source>
</reference>
<dbReference type="RefSeq" id="WP_257529973.1">
    <property type="nucleotide sequence ID" value="NZ_JANKAS010000004.1"/>
</dbReference>
<dbReference type="SUPFAM" id="SSF52540">
    <property type="entry name" value="P-loop containing nucleoside triphosphate hydrolases"/>
    <property type="match status" value="1"/>
</dbReference>
<dbReference type="InterPro" id="IPR003593">
    <property type="entry name" value="AAA+_ATPase"/>
</dbReference>
<dbReference type="InterPro" id="IPR027417">
    <property type="entry name" value="P-loop_NTPase"/>
</dbReference>
<evidence type="ECO:0000256" key="6">
    <source>
        <dbReference type="ARBA" id="ARBA00023136"/>
    </source>
</evidence>
<dbReference type="PROSITE" id="PS00211">
    <property type="entry name" value="ABC_TRANSPORTER_1"/>
    <property type="match status" value="1"/>
</dbReference>
<proteinExistence type="predicted"/>
<keyword evidence="3" id="KW-0547">Nucleotide-binding</keyword>
<keyword evidence="4 10" id="KW-0067">ATP-binding</keyword>
<feature type="transmembrane region" description="Helical" evidence="7">
    <location>
        <begin position="53"/>
        <end position="70"/>
    </location>
</feature>
<keyword evidence="6 7" id="KW-0472">Membrane</keyword>
<evidence type="ECO:0000259" key="8">
    <source>
        <dbReference type="PROSITE" id="PS50893"/>
    </source>
</evidence>
<dbReference type="InterPro" id="IPR011527">
    <property type="entry name" value="ABC1_TM_dom"/>
</dbReference>
<evidence type="ECO:0000256" key="4">
    <source>
        <dbReference type="ARBA" id="ARBA00022840"/>
    </source>
</evidence>
<name>A0AAE3HG56_9FIRM</name>
<evidence type="ECO:0000256" key="1">
    <source>
        <dbReference type="ARBA" id="ARBA00004651"/>
    </source>
</evidence>
<evidence type="ECO:0000259" key="9">
    <source>
        <dbReference type="PROSITE" id="PS50929"/>
    </source>
</evidence>
<evidence type="ECO:0000313" key="11">
    <source>
        <dbReference type="Proteomes" id="UP001205748"/>
    </source>
</evidence>
<evidence type="ECO:0000256" key="5">
    <source>
        <dbReference type="ARBA" id="ARBA00022989"/>
    </source>
</evidence>
<dbReference type="PANTHER" id="PTHR43394">
    <property type="entry name" value="ATP-DEPENDENT PERMEASE MDL1, MITOCHONDRIAL"/>
    <property type="match status" value="1"/>
</dbReference>
<comment type="caution">
    <text evidence="10">The sequence shown here is derived from an EMBL/GenBank/DDBJ whole genome shotgun (WGS) entry which is preliminary data.</text>
</comment>
<dbReference type="GO" id="GO:0015421">
    <property type="term" value="F:ABC-type oligopeptide transporter activity"/>
    <property type="evidence" value="ECO:0007669"/>
    <property type="project" value="TreeGrafter"/>
</dbReference>
<evidence type="ECO:0000256" key="2">
    <source>
        <dbReference type="ARBA" id="ARBA00022692"/>
    </source>
</evidence>
<keyword evidence="11" id="KW-1185">Reference proteome</keyword>
<feature type="transmembrane region" description="Helical" evidence="7">
    <location>
        <begin position="152"/>
        <end position="170"/>
    </location>
</feature>
<accession>A0AAE3HG56</accession>
<dbReference type="EMBL" id="JANKAS010000004">
    <property type="protein sequence ID" value="MCR1898498.1"/>
    <property type="molecule type" value="Genomic_DNA"/>
</dbReference>
<dbReference type="InterPro" id="IPR039421">
    <property type="entry name" value="Type_1_exporter"/>
</dbReference>
<feature type="transmembrane region" description="Helical" evidence="7">
    <location>
        <begin position="238"/>
        <end position="260"/>
    </location>
</feature>
<dbReference type="PROSITE" id="PS50929">
    <property type="entry name" value="ABC_TM1F"/>
    <property type="match status" value="1"/>
</dbReference>
<dbReference type="InterPro" id="IPR017871">
    <property type="entry name" value="ABC_transporter-like_CS"/>
</dbReference>
<dbReference type="GO" id="GO:0005524">
    <property type="term" value="F:ATP binding"/>
    <property type="evidence" value="ECO:0007669"/>
    <property type="project" value="UniProtKB-KW"/>
</dbReference>
<dbReference type="InterPro" id="IPR036640">
    <property type="entry name" value="ABC1_TM_sf"/>
</dbReference>
<feature type="domain" description="ABC transporter" evidence="8">
    <location>
        <begin position="327"/>
        <end position="522"/>
    </location>
</feature>
<keyword evidence="5 7" id="KW-1133">Transmembrane helix</keyword>
<dbReference type="InterPro" id="IPR003439">
    <property type="entry name" value="ABC_transporter-like_ATP-bd"/>
</dbReference>
<feature type="transmembrane region" description="Helical" evidence="7">
    <location>
        <begin position="12"/>
        <end position="33"/>
    </location>
</feature>